<reference evidence="3 4" key="1">
    <citation type="submission" date="2018-08" db="EMBL/GenBank/DDBJ databases">
        <title>Chitinophaga sp. K20C18050901, a novel bacterium isolated from forest soil.</title>
        <authorList>
            <person name="Wang C."/>
        </authorList>
    </citation>
    <scope>NUCLEOTIDE SEQUENCE [LARGE SCALE GENOMIC DNA]</scope>
    <source>
        <strain evidence="3 4">K20C18050901</strain>
    </source>
</reference>
<keyword evidence="4" id="KW-1185">Reference proteome</keyword>
<proteinExistence type="predicted"/>
<name>A0A3E1P2P1_9BACT</name>
<evidence type="ECO:0000313" key="3">
    <source>
        <dbReference type="EMBL" id="RFM34449.1"/>
    </source>
</evidence>
<dbReference type="GO" id="GO:0000155">
    <property type="term" value="F:phosphorelay sensor kinase activity"/>
    <property type="evidence" value="ECO:0007669"/>
    <property type="project" value="InterPro"/>
</dbReference>
<evidence type="ECO:0000259" key="2">
    <source>
        <dbReference type="Pfam" id="PF06580"/>
    </source>
</evidence>
<keyword evidence="1" id="KW-1133">Transmembrane helix</keyword>
<organism evidence="3 4">
    <name type="scientific">Chitinophaga silvisoli</name>
    <dbReference type="NCBI Taxonomy" id="2291814"/>
    <lineage>
        <taxon>Bacteria</taxon>
        <taxon>Pseudomonadati</taxon>
        <taxon>Bacteroidota</taxon>
        <taxon>Chitinophagia</taxon>
        <taxon>Chitinophagales</taxon>
        <taxon>Chitinophagaceae</taxon>
        <taxon>Chitinophaga</taxon>
    </lineage>
</organism>
<sequence length="336" mass="39573">MVYKNSLKSACMHFILWVLYSLMNYGINLIAYHGDAYIGDTAVKYSIAALIFYSCSLFIFPKFFNYSRWYLLLPFMLILLVISFIGRELCSNYLYPLWMTDKSPYTHGESFIMHLWWYSQYSIWGWVYWYAKENIRKKWETTKLEKEIILSDFNALKAQVDPHFLYNTLNYFYSKALDVSEPLADAIVDLSDVMRYSIEKKEDENGQVLLIDEIYNIEKLLSLFNYRFNDLGQVIYSKSGNLDKLRVPPYILTIPIENVLKHGDTTQEIIIDIDYDQLSSSLLIYIANSKNVKEASSTGIGLENLKKRLHYHYGDKQKLTVNEDAQFFEITIEIMY</sequence>
<gene>
    <name evidence="3" type="ORF">DXN04_14320</name>
</gene>
<accession>A0A3E1P2P1</accession>
<dbReference type="InterPro" id="IPR050640">
    <property type="entry name" value="Bact_2-comp_sensor_kinase"/>
</dbReference>
<keyword evidence="1" id="KW-0812">Transmembrane</keyword>
<feature type="transmembrane region" description="Helical" evidence="1">
    <location>
        <begin position="12"/>
        <end position="33"/>
    </location>
</feature>
<dbReference type="InterPro" id="IPR010559">
    <property type="entry name" value="Sig_transdc_His_kin_internal"/>
</dbReference>
<dbReference type="Gene3D" id="3.30.565.10">
    <property type="entry name" value="Histidine kinase-like ATPase, C-terminal domain"/>
    <property type="match status" value="1"/>
</dbReference>
<dbReference type="Pfam" id="PF06580">
    <property type="entry name" value="His_kinase"/>
    <property type="match status" value="1"/>
</dbReference>
<dbReference type="PANTHER" id="PTHR34220">
    <property type="entry name" value="SENSOR HISTIDINE KINASE YPDA"/>
    <property type="match status" value="1"/>
</dbReference>
<dbReference type="PANTHER" id="PTHR34220:SF7">
    <property type="entry name" value="SENSOR HISTIDINE KINASE YPDA"/>
    <property type="match status" value="1"/>
</dbReference>
<feature type="transmembrane region" description="Helical" evidence="1">
    <location>
        <begin position="45"/>
        <end position="64"/>
    </location>
</feature>
<dbReference type="Proteomes" id="UP000261174">
    <property type="component" value="Unassembled WGS sequence"/>
</dbReference>
<feature type="transmembrane region" description="Helical" evidence="1">
    <location>
        <begin position="115"/>
        <end position="131"/>
    </location>
</feature>
<feature type="domain" description="Signal transduction histidine kinase internal region" evidence="2">
    <location>
        <begin position="153"/>
        <end position="230"/>
    </location>
</feature>
<dbReference type="EMBL" id="QTJV01000004">
    <property type="protein sequence ID" value="RFM34449.1"/>
    <property type="molecule type" value="Genomic_DNA"/>
</dbReference>
<feature type="transmembrane region" description="Helical" evidence="1">
    <location>
        <begin position="71"/>
        <end position="95"/>
    </location>
</feature>
<dbReference type="GO" id="GO:0016020">
    <property type="term" value="C:membrane"/>
    <property type="evidence" value="ECO:0007669"/>
    <property type="project" value="InterPro"/>
</dbReference>
<dbReference type="InterPro" id="IPR036890">
    <property type="entry name" value="HATPase_C_sf"/>
</dbReference>
<evidence type="ECO:0000256" key="1">
    <source>
        <dbReference type="SAM" id="Phobius"/>
    </source>
</evidence>
<protein>
    <recommendedName>
        <fullName evidence="2">Signal transduction histidine kinase internal region domain-containing protein</fullName>
    </recommendedName>
</protein>
<comment type="caution">
    <text evidence="3">The sequence shown here is derived from an EMBL/GenBank/DDBJ whole genome shotgun (WGS) entry which is preliminary data.</text>
</comment>
<keyword evidence="1" id="KW-0472">Membrane</keyword>
<dbReference type="AlphaFoldDB" id="A0A3E1P2P1"/>
<evidence type="ECO:0000313" key="4">
    <source>
        <dbReference type="Proteomes" id="UP000261174"/>
    </source>
</evidence>